<name>A0ABU4ERE1_WILMA</name>
<accession>A0ABU4ERE1</accession>
<dbReference type="Pfam" id="PF19593">
    <property type="entry name" value="DUF6098"/>
    <property type="match status" value="1"/>
</dbReference>
<organism evidence="1 2">
    <name type="scientific">Williamsia marianensis</name>
    <dbReference type="NCBI Taxonomy" id="85044"/>
    <lineage>
        <taxon>Bacteria</taxon>
        <taxon>Bacillati</taxon>
        <taxon>Actinomycetota</taxon>
        <taxon>Actinomycetes</taxon>
        <taxon>Mycobacteriales</taxon>
        <taxon>Nocardiaceae</taxon>
        <taxon>Williamsia</taxon>
    </lineage>
</organism>
<protein>
    <submittedName>
        <fullName evidence="1">DUF6098 family protein</fullName>
    </submittedName>
</protein>
<dbReference type="EMBL" id="JAWLUM010000001">
    <property type="protein sequence ID" value="MDV7133815.1"/>
    <property type="molecule type" value="Genomic_DNA"/>
</dbReference>
<dbReference type="RefSeq" id="WP_317712786.1">
    <property type="nucleotide sequence ID" value="NZ_JAWLUM010000001.1"/>
</dbReference>
<dbReference type="Proteomes" id="UP001185792">
    <property type="component" value="Unassembled WGS sequence"/>
</dbReference>
<reference evidence="1 2" key="1">
    <citation type="submission" date="2023-10" db="EMBL/GenBank/DDBJ databases">
        <title>Development of a sustainable strategy for remediation of hydrocarbon-contaminated territories based on the waste exchange concept.</title>
        <authorList>
            <person name="Krivoruchko A."/>
        </authorList>
    </citation>
    <scope>NUCLEOTIDE SEQUENCE [LARGE SCALE GENOMIC DNA]</scope>
    <source>
        <strain evidence="1 2">IEGM 1236</strain>
    </source>
</reference>
<evidence type="ECO:0000313" key="1">
    <source>
        <dbReference type="EMBL" id="MDV7133815.1"/>
    </source>
</evidence>
<proteinExistence type="predicted"/>
<dbReference type="InterPro" id="IPR046080">
    <property type="entry name" value="DUF6098"/>
</dbReference>
<sequence>MTLQEPAPLPSDQDLLLVLDDLATLSEYVTRNPPVFLRYSEGPRADAASSSSWDYEANVQLPGLSATTLNPEPWWPRPAHEWVARRIHKYADLARDPRRFPWILKGTVVGRGPDHEPLIADVVPIAELGEPLLREAAAVYRRRFHPGRNSLDG</sequence>
<comment type="caution">
    <text evidence="1">The sequence shown here is derived from an EMBL/GenBank/DDBJ whole genome shotgun (WGS) entry which is preliminary data.</text>
</comment>
<evidence type="ECO:0000313" key="2">
    <source>
        <dbReference type="Proteomes" id="UP001185792"/>
    </source>
</evidence>
<keyword evidence="2" id="KW-1185">Reference proteome</keyword>
<gene>
    <name evidence="1" type="ORF">R4198_08910</name>
</gene>